<proteinExistence type="predicted"/>
<evidence type="ECO:0000313" key="2">
    <source>
        <dbReference type="EMBL" id="QFY56819.1"/>
    </source>
</evidence>
<keyword evidence="4" id="KW-1185">Reference proteome</keyword>
<gene>
    <name evidence="1" type="ORF">CO192_06085</name>
    <name evidence="2" type="ORF">EAO82_10865</name>
</gene>
<dbReference type="Proteomes" id="UP000243750">
    <property type="component" value="Unassembled WGS sequence"/>
</dbReference>
<evidence type="ECO:0000313" key="4">
    <source>
        <dbReference type="Proteomes" id="UP000344571"/>
    </source>
</evidence>
<dbReference type="EMBL" id="CP033116">
    <property type="protein sequence ID" value="QFY56819.1"/>
    <property type="molecule type" value="Genomic_DNA"/>
</dbReference>
<name>A0AA91Z6Q5_9GAMM</name>
<dbReference type="Proteomes" id="UP000344571">
    <property type="component" value="Chromosome"/>
</dbReference>
<accession>A0AA91Z6Q5</accession>
<evidence type="ECO:0000313" key="3">
    <source>
        <dbReference type="Proteomes" id="UP000243750"/>
    </source>
</evidence>
<protein>
    <submittedName>
        <fullName evidence="1">Uncharacterized protein</fullName>
    </submittedName>
</protein>
<sequence length="102" mass="10685">MIAFIAGCTQDHSVVGGGMGWTVDAWSKNAPAFSTLPPSLADGRHRRAPRGEASVDEAQLRAKPNTHQSVIGGLARRGFTACPAQPAANEAKLEISESSVML</sequence>
<organism evidence="1 3">
    <name type="scientific">Halopseudomonas pelagia</name>
    <dbReference type="NCBI Taxonomy" id="553151"/>
    <lineage>
        <taxon>Bacteria</taxon>
        <taxon>Pseudomonadati</taxon>
        <taxon>Pseudomonadota</taxon>
        <taxon>Gammaproteobacteria</taxon>
        <taxon>Pseudomonadales</taxon>
        <taxon>Pseudomonadaceae</taxon>
        <taxon>Halopseudomonas</taxon>
    </lineage>
</organism>
<evidence type="ECO:0000313" key="1">
    <source>
        <dbReference type="EMBL" id="PCD00159.1"/>
    </source>
</evidence>
<dbReference type="EMBL" id="NWMT01000065">
    <property type="protein sequence ID" value="PCD00159.1"/>
    <property type="molecule type" value="Genomic_DNA"/>
</dbReference>
<reference evidence="1 3" key="1">
    <citation type="submission" date="2017-09" db="EMBL/GenBank/DDBJ databases">
        <title>Bacterial and phytoplankton interrelationship in Kongsfjorden, an Arctic fjord.</title>
        <authorList>
            <person name="Sinha R."/>
            <person name="Krishnan K."/>
        </authorList>
    </citation>
    <scope>NUCLEOTIDE SEQUENCE [LARGE SCALE GENOMIC DNA]</scope>
    <source>
        <strain evidence="1 3">58</strain>
    </source>
</reference>
<reference evidence="2 4" key="2">
    <citation type="submission" date="2018-10" db="EMBL/GenBank/DDBJ databases">
        <title>Complete genome sequence of Pseudomonas pelagia strain Kongs-67.</title>
        <authorList>
            <person name="Sinha R.K."/>
            <person name="Krishnan K."/>
        </authorList>
    </citation>
    <scope>NUCLEOTIDE SEQUENCE [LARGE SCALE GENOMIC DNA]</scope>
    <source>
        <strain evidence="2 4">Kongs-67</strain>
    </source>
</reference>
<dbReference type="AlphaFoldDB" id="A0AA91Z6Q5"/>